<gene>
    <name evidence="8" type="ORF">H8744_11700</name>
</gene>
<dbReference type="PANTHER" id="PTHR35093">
    <property type="entry name" value="OUTER MEMBRANE PROTEIN NMB0088-RELATED"/>
    <property type="match status" value="1"/>
</dbReference>
<dbReference type="Gene3D" id="2.40.160.60">
    <property type="entry name" value="Outer membrane protein transport protein (OMPP1/FadL/TodX)"/>
    <property type="match status" value="1"/>
</dbReference>
<keyword evidence="5" id="KW-0732">Signal</keyword>
<keyword evidence="4" id="KW-0812">Transmembrane</keyword>
<name>A0A926IQJ5_9BACT</name>
<dbReference type="InterPro" id="IPR005017">
    <property type="entry name" value="OMPP1/FadL/TodX"/>
</dbReference>
<evidence type="ECO:0000256" key="6">
    <source>
        <dbReference type="ARBA" id="ARBA00023136"/>
    </source>
</evidence>
<keyword evidence="3" id="KW-1134">Transmembrane beta strand</keyword>
<dbReference type="GO" id="GO:0009279">
    <property type="term" value="C:cell outer membrane"/>
    <property type="evidence" value="ECO:0007669"/>
    <property type="project" value="UniProtKB-SubCell"/>
</dbReference>
<dbReference type="GO" id="GO:0015483">
    <property type="term" value="F:long-chain fatty acid transporting porin activity"/>
    <property type="evidence" value="ECO:0007669"/>
    <property type="project" value="TreeGrafter"/>
</dbReference>
<evidence type="ECO:0000313" key="9">
    <source>
        <dbReference type="Proteomes" id="UP000651085"/>
    </source>
</evidence>
<sequence length="506" mass="55617">MRKLSLISIVLLIVSIPTFAGGLLTNTNQHVLFLRMLARDASTDIDAVYSNPAGLAFLEDGFHLSFNGQSAFQTRTITSTFAPFAGFGNNGTKVYKGEASAPFIPSLFAAYKKGNWAFSGNFAVTGGGGKATFNEGLGSFESQVSMIPKLMFQAGQSLVDGGVLQVNPFAKTNRYSVDSYMRGKQMIFGLQLGATYKITDFLSVFGGLRMNYVSNGYEGHIRNIETNIDDKMVNVNQMLTTYAEQFKQMAAAAEIAGKIEDAQKYKTAAVMASQYAGMTKDKYLDCDQSGWGVTPIIGADFKMGKWNVGVKYEFNTKLNVENKTRVDDTGLFAPGVNTPHDIPSLLTVGVSYEILPVLRASVGYHHFFDTHARMADATNLITGERTGKQNFIDKGTNEYLAGVEWDVCKWAQVSAGMQRTKYGIEDSYQSDMSFAVSSYSFGFGAGFTLAKNLKLNVAYFWTNYEDYTKEWDDYNNISALAGQAIPGKDVFSRTNKVFGIGLDYKF</sequence>
<evidence type="ECO:0000256" key="4">
    <source>
        <dbReference type="ARBA" id="ARBA00022692"/>
    </source>
</evidence>
<dbReference type="Proteomes" id="UP000651085">
    <property type="component" value="Unassembled WGS sequence"/>
</dbReference>
<proteinExistence type="inferred from homology"/>
<evidence type="ECO:0000256" key="2">
    <source>
        <dbReference type="ARBA" id="ARBA00008163"/>
    </source>
</evidence>
<reference evidence="8" key="1">
    <citation type="submission" date="2020-08" db="EMBL/GenBank/DDBJ databases">
        <title>Genome public.</title>
        <authorList>
            <person name="Liu C."/>
            <person name="Sun Q."/>
        </authorList>
    </citation>
    <scope>NUCLEOTIDE SEQUENCE</scope>
    <source>
        <strain evidence="8">N12</strain>
    </source>
</reference>
<keyword evidence="6" id="KW-0472">Membrane</keyword>
<comment type="similarity">
    <text evidence="2">Belongs to the OmpP1/FadL family.</text>
</comment>
<dbReference type="AlphaFoldDB" id="A0A926IQJ5"/>
<evidence type="ECO:0008006" key="10">
    <source>
        <dbReference type="Google" id="ProtNLM"/>
    </source>
</evidence>
<protein>
    <recommendedName>
        <fullName evidence="10">Outer membrane protein</fullName>
    </recommendedName>
</protein>
<evidence type="ECO:0000313" key="8">
    <source>
        <dbReference type="EMBL" id="MBC8593896.1"/>
    </source>
</evidence>
<evidence type="ECO:0000256" key="3">
    <source>
        <dbReference type="ARBA" id="ARBA00022452"/>
    </source>
</evidence>
<dbReference type="EMBL" id="JACRTF010000001">
    <property type="protein sequence ID" value="MBC8593896.1"/>
    <property type="molecule type" value="Genomic_DNA"/>
</dbReference>
<evidence type="ECO:0000256" key="1">
    <source>
        <dbReference type="ARBA" id="ARBA00004571"/>
    </source>
</evidence>
<comment type="subcellular location">
    <subcellularLocation>
        <location evidence="1">Cell outer membrane</location>
        <topology evidence="1">Multi-pass membrane protein</topology>
    </subcellularLocation>
</comment>
<organism evidence="8 9">
    <name type="scientific">Jilunia laotingensis</name>
    <dbReference type="NCBI Taxonomy" id="2763675"/>
    <lineage>
        <taxon>Bacteria</taxon>
        <taxon>Pseudomonadati</taxon>
        <taxon>Bacteroidota</taxon>
        <taxon>Bacteroidia</taxon>
        <taxon>Bacteroidales</taxon>
        <taxon>Bacteroidaceae</taxon>
        <taxon>Jilunia</taxon>
    </lineage>
</organism>
<keyword evidence="7" id="KW-0998">Cell outer membrane</keyword>
<dbReference type="RefSeq" id="WP_262435003.1">
    <property type="nucleotide sequence ID" value="NZ_JACRTF010000001.1"/>
</dbReference>
<comment type="caution">
    <text evidence="8">The sequence shown here is derived from an EMBL/GenBank/DDBJ whole genome shotgun (WGS) entry which is preliminary data.</text>
</comment>
<dbReference type="SUPFAM" id="SSF56935">
    <property type="entry name" value="Porins"/>
    <property type="match status" value="1"/>
</dbReference>
<accession>A0A926IQJ5</accession>
<dbReference type="PANTHER" id="PTHR35093:SF8">
    <property type="entry name" value="OUTER MEMBRANE PROTEIN NMB0088-RELATED"/>
    <property type="match status" value="1"/>
</dbReference>
<evidence type="ECO:0000256" key="5">
    <source>
        <dbReference type="ARBA" id="ARBA00022729"/>
    </source>
</evidence>
<keyword evidence="9" id="KW-1185">Reference proteome</keyword>
<evidence type="ECO:0000256" key="7">
    <source>
        <dbReference type="ARBA" id="ARBA00023237"/>
    </source>
</evidence>